<organism evidence="6 7">
    <name type="scientific">Euplotes crassus</name>
    <dbReference type="NCBI Taxonomy" id="5936"/>
    <lineage>
        <taxon>Eukaryota</taxon>
        <taxon>Sar</taxon>
        <taxon>Alveolata</taxon>
        <taxon>Ciliophora</taxon>
        <taxon>Intramacronucleata</taxon>
        <taxon>Spirotrichea</taxon>
        <taxon>Hypotrichia</taxon>
        <taxon>Euplotida</taxon>
        <taxon>Euplotidae</taxon>
        <taxon>Moneuplotes</taxon>
    </lineage>
</organism>
<dbReference type="AlphaFoldDB" id="A0AAD1XCV5"/>
<evidence type="ECO:0000256" key="5">
    <source>
        <dbReference type="SAM" id="Phobius"/>
    </source>
</evidence>
<dbReference type="InterPro" id="IPR029058">
    <property type="entry name" value="AB_hydrolase_fold"/>
</dbReference>
<feature type="transmembrane region" description="Helical" evidence="5">
    <location>
        <begin position="88"/>
        <end position="107"/>
    </location>
</feature>
<dbReference type="PANTHER" id="PTHR10272">
    <property type="entry name" value="PLATELET-ACTIVATING FACTOR ACETYLHYDROLASE"/>
    <property type="match status" value="1"/>
</dbReference>
<feature type="transmembrane region" description="Helical" evidence="5">
    <location>
        <begin position="12"/>
        <end position="31"/>
    </location>
</feature>
<dbReference type="GO" id="GO:0003847">
    <property type="term" value="F:1-alkyl-2-acetylglycerophosphocholine esterase activity"/>
    <property type="evidence" value="ECO:0007669"/>
    <property type="project" value="UniProtKB-EC"/>
</dbReference>
<evidence type="ECO:0000313" key="7">
    <source>
        <dbReference type="Proteomes" id="UP001295684"/>
    </source>
</evidence>
<keyword evidence="5" id="KW-1133">Transmembrane helix</keyword>
<name>A0AAD1XCV5_EUPCR</name>
<comment type="caution">
    <text evidence="6">The sequence shown here is derived from an EMBL/GenBank/DDBJ whole genome shotgun (WGS) entry which is preliminary data.</text>
</comment>
<dbReference type="Proteomes" id="UP001295684">
    <property type="component" value="Unassembled WGS sequence"/>
</dbReference>
<keyword evidence="5" id="KW-0812">Transmembrane</keyword>
<sequence>MEMKRRYFVNFWEKVYASIQITGILGLSNAFGDQVSGNLVCIWFALFGTLLVCKLLTYETHCRFSMIVNNYIGWIFLIPIYLLTNEGYMRNILTSLLSLAWFSLSLINTLRFFIYDPPGPYGVGVKHDIIKEKTTPPVCIFYPIDREQYEVEVKDPKKTSSYYLDGDVSAPGHILSGVEAKYSPYKAPLAFLLPENPTFLMYTLQDQNYFRIQAVNNSELHKDFKNGHKKLTPAVLCHGLGSCRAHFTIIASALASYGCIVYVPNHTDGSSSYYKDYNQDPPKDYFYNKYDRKTHIDAFGVKYEHHEIRMKFLNRRIEDVESILSYIEKVSSKEFPNIEMTKLTSLGHSMGGMTSIENCYRNKQFKACVSYDPYLQARVNTILESDKFVIDQPLLSLITTNYHLTPFLIEFDSNKVYTKFMKNMKKHSKSKIYDLDLKDSAHLTYMDNSLTLSGLFSMIKLIGPASQADRKLNEICDLTLAFMDEHDLLPVKFGKSVTECHDA</sequence>
<protein>
    <recommendedName>
        <fullName evidence="1">1-alkyl-2-acetylglycerophosphocholine esterase</fullName>
        <ecNumber evidence="1">3.1.1.47</ecNumber>
    </recommendedName>
</protein>
<proteinExistence type="predicted"/>
<accession>A0AAD1XCV5</accession>
<dbReference type="PANTHER" id="PTHR10272:SF0">
    <property type="entry name" value="PLATELET-ACTIVATING FACTOR ACETYLHYDROLASE"/>
    <property type="match status" value="1"/>
</dbReference>
<evidence type="ECO:0000313" key="6">
    <source>
        <dbReference type="EMBL" id="CAI2367153.1"/>
    </source>
</evidence>
<feature type="transmembrane region" description="Helical" evidence="5">
    <location>
        <begin position="37"/>
        <end position="57"/>
    </location>
</feature>
<evidence type="ECO:0000256" key="1">
    <source>
        <dbReference type="ARBA" id="ARBA00013201"/>
    </source>
</evidence>
<keyword evidence="2" id="KW-0378">Hydrolase</keyword>
<dbReference type="EC" id="3.1.1.47" evidence="1"/>
<keyword evidence="3" id="KW-0442">Lipid degradation</keyword>
<dbReference type="Gene3D" id="3.40.50.1820">
    <property type="entry name" value="alpha/beta hydrolase"/>
    <property type="match status" value="1"/>
</dbReference>
<reference evidence="6" key="1">
    <citation type="submission" date="2023-07" db="EMBL/GenBank/DDBJ databases">
        <authorList>
            <consortium name="AG Swart"/>
            <person name="Singh M."/>
            <person name="Singh A."/>
            <person name="Seah K."/>
            <person name="Emmerich C."/>
        </authorList>
    </citation>
    <scope>NUCLEOTIDE SEQUENCE</scope>
    <source>
        <strain evidence="6">DP1</strain>
    </source>
</reference>
<dbReference type="GO" id="GO:0016042">
    <property type="term" value="P:lipid catabolic process"/>
    <property type="evidence" value="ECO:0007669"/>
    <property type="project" value="UniProtKB-KW"/>
</dbReference>
<feature type="transmembrane region" description="Helical" evidence="5">
    <location>
        <begin position="64"/>
        <end position="82"/>
    </location>
</feature>
<keyword evidence="4" id="KW-0443">Lipid metabolism</keyword>
<keyword evidence="7" id="KW-1185">Reference proteome</keyword>
<dbReference type="EMBL" id="CAMPGE010008248">
    <property type="protein sequence ID" value="CAI2367153.1"/>
    <property type="molecule type" value="Genomic_DNA"/>
</dbReference>
<dbReference type="Pfam" id="PF03403">
    <property type="entry name" value="PAF-AH_p_II"/>
    <property type="match status" value="1"/>
</dbReference>
<keyword evidence="5" id="KW-0472">Membrane</keyword>
<evidence type="ECO:0000256" key="2">
    <source>
        <dbReference type="ARBA" id="ARBA00022801"/>
    </source>
</evidence>
<gene>
    <name evidence="6" type="ORF">ECRASSUSDP1_LOCUS8430</name>
</gene>
<dbReference type="SUPFAM" id="SSF53474">
    <property type="entry name" value="alpha/beta-Hydrolases"/>
    <property type="match status" value="1"/>
</dbReference>
<evidence type="ECO:0000256" key="4">
    <source>
        <dbReference type="ARBA" id="ARBA00023098"/>
    </source>
</evidence>
<evidence type="ECO:0000256" key="3">
    <source>
        <dbReference type="ARBA" id="ARBA00022963"/>
    </source>
</evidence>